<dbReference type="OrthoDB" id="10252502at2759"/>
<evidence type="ECO:0000256" key="5">
    <source>
        <dbReference type="ARBA" id="ARBA00022676"/>
    </source>
</evidence>
<proteinExistence type="inferred from homology"/>
<dbReference type="UniPathway" id="UPA00196"/>
<feature type="transmembrane region" description="Helical" evidence="11">
    <location>
        <begin position="215"/>
        <end position="233"/>
    </location>
</feature>
<comment type="subcellular location">
    <subcellularLocation>
        <location evidence="1 11">Endoplasmic reticulum membrane</location>
        <topology evidence="1 11">Multi-pass membrane protein</topology>
    </subcellularLocation>
</comment>
<keyword evidence="7 11" id="KW-0812">Transmembrane</keyword>
<evidence type="ECO:0000256" key="2">
    <source>
        <dbReference type="ARBA" id="ARBA00004687"/>
    </source>
</evidence>
<dbReference type="RefSeq" id="XP_008818511.1">
    <property type="nucleotide sequence ID" value="XM_008820289.1"/>
</dbReference>
<dbReference type="EMBL" id="KI965487">
    <property type="protein sequence ID" value="EUD64866.1"/>
    <property type="molecule type" value="Genomic_DNA"/>
</dbReference>
<organism evidence="12 13">
    <name type="scientific">Plasmodium inui San Antonio 1</name>
    <dbReference type="NCBI Taxonomy" id="1237626"/>
    <lineage>
        <taxon>Eukaryota</taxon>
        <taxon>Sar</taxon>
        <taxon>Alveolata</taxon>
        <taxon>Apicomplexa</taxon>
        <taxon>Aconoidasida</taxon>
        <taxon>Haemosporida</taxon>
        <taxon>Plasmodiidae</taxon>
        <taxon>Plasmodium</taxon>
        <taxon>Plasmodium (Plasmodium)</taxon>
    </lineage>
</organism>
<reference evidence="12 13" key="1">
    <citation type="submission" date="2013-02" db="EMBL/GenBank/DDBJ databases">
        <title>The Genome Sequence of Plasmodium inui San Antonio 1.</title>
        <authorList>
            <consortium name="The Broad Institute Genome Sequencing Platform"/>
            <consortium name="The Broad Institute Genome Sequencing Center for Infectious Disease"/>
            <person name="Neafsey D."/>
            <person name="Cheeseman I."/>
            <person name="Volkman S."/>
            <person name="Adams J."/>
            <person name="Walker B."/>
            <person name="Young S.K."/>
            <person name="Zeng Q."/>
            <person name="Gargeya S."/>
            <person name="Fitzgerald M."/>
            <person name="Haas B."/>
            <person name="Abouelleil A."/>
            <person name="Alvarado L."/>
            <person name="Arachchi H.M."/>
            <person name="Berlin A.M."/>
            <person name="Chapman S.B."/>
            <person name="Dewar J."/>
            <person name="Goldberg J."/>
            <person name="Griggs A."/>
            <person name="Gujja S."/>
            <person name="Hansen M."/>
            <person name="Howarth C."/>
            <person name="Imamovic A."/>
            <person name="Larimer J."/>
            <person name="McCowan C."/>
            <person name="Murphy C."/>
            <person name="Neiman D."/>
            <person name="Pearson M."/>
            <person name="Priest M."/>
            <person name="Roberts A."/>
            <person name="Saif S."/>
            <person name="Shea T."/>
            <person name="Sisk P."/>
            <person name="Sykes S."/>
            <person name="Wortman J."/>
            <person name="Nusbaum C."/>
            <person name="Birren B."/>
        </authorList>
    </citation>
    <scope>NUCLEOTIDE SEQUENCE [LARGE SCALE GENOMIC DNA]</scope>
    <source>
        <strain evidence="12 13">San Antonio 1</strain>
    </source>
</reference>
<dbReference type="GO" id="GO:0004376">
    <property type="term" value="F:GPI mannosyltransferase activity"/>
    <property type="evidence" value="ECO:0007669"/>
    <property type="project" value="InterPro"/>
</dbReference>
<evidence type="ECO:0000256" key="6">
    <source>
        <dbReference type="ARBA" id="ARBA00022679"/>
    </source>
</evidence>
<dbReference type="EC" id="2.4.1.-" evidence="11"/>
<keyword evidence="9 11" id="KW-1133">Transmembrane helix</keyword>
<evidence type="ECO:0000256" key="3">
    <source>
        <dbReference type="ARBA" id="ARBA00008698"/>
    </source>
</evidence>
<comment type="function">
    <text evidence="11">Mannosyltransferase involved in glycosylphosphatidylinositol-anchor biosynthesis.</text>
</comment>
<evidence type="ECO:0000313" key="13">
    <source>
        <dbReference type="Proteomes" id="UP000030640"/>
    </source>
</evidence>
<dbReference type="AlphaFoldDB" id="W7AHW7"/>
<evidence type="ECO:0000256" key="11">
    <source>
        <dbReference type="RuleBase" id="RU363112"/>
    </source>
</evidence>
<dbReference type="GO" id="GO:0031501">
    <property type="term" value="C:mannosyltransferase complex"/>
    <property type="evidence" value="ECO:0007669"/>
    <property type="project" value="TreeGrafter"/>
</dbReference>
<dbReference type="GO" id="GO:0005789">
    <property type="term" value="C:endoplasmic reticulum membrane"/>
    <property type="evidence" value="ECO:0007669"/>
    <property type="project" value="UniProtKB-SubCell"/>
</dbReference>
<feature type="transmembrane region" description="Helical" evidence="11">
    <location>
        <begin position="519"/>
        <end position="539"/>
    </location>
</feature>
<dbReference type="PANTHER" id="PTHR12468">
    <property type="entry name" value="GPI MANNOSYLTRANSFERASE 2"/>
    <property type="match status" value="1"/>
</dbReference>
<dbReference type="PANTHER" id="PTHR12468:SF2">
    <property type="entry name" value="GPI MANNOSYLTRANSFERASE 2"/>
    <property type="match status" value="1"/>
</dbReference>
<feature type="transmembrane region" description="Helical" evidence="11">
    <location>
        <begin position="462"/>
        <end position="484"/>
    </location>
</feature>
<evidence type="ECO:0000256" key="9">
    <source>
        <dbReference type="ARBA" id="ARBA00022989"/>
    </source>
</evidence>
<dbReference type="GO" id="GO:0006506">
    <property type="term" value="P:GPI anchor biosynthetic process"/>
    <property type="evidence" value="ECO:0007669"/>
    <property type="project" value="UniProtKB-UniPathway"/>
</dbReference>
<keyword evidence="10 11" id="KW-0472">Membrane</keyword>
<dbReference type="GO" id="GO:0000009">
    <property type="term" value="F:alpha-1,6-mannosyltransferase activity"/>
    <property type="evidence" value="ECO:0007669"/>
    <property type="project" value="InterPro"/>
</dbReference>
<evidence type="ECO:0000256" key="8">
    <source>
        <dbReference type="ARBA" id="ARBA00022824"/>
    </source>
</evidence>
<evidence type="ECO:0000256" key="10">
    <source>
        <dbReference type="ARBA" id="ARBA00023136"/>
    </source>
</evidence>
<dbReference type="GeneID" id="20039984"/>
<gene>
    <name evidence="12" type="ORF">C922_04710</name>
</gene>
<name>W7AHW7_9APIC</name>
<keyword evidence="8 11" id="KW-0256">Endoplasmic reticulum</keyword>
<evidence type="ECO:0000256" key="7">
    <source>
        <dbReference type="ARBA" id="ARBA00022692"/>
    </source>
</evidence>
<dbReference type="InterPro" id="IPR007315">
    <property type="entry name" value="PIG-V/Gpi18"/>
</dbReference>
<feature type="transmembrane region" description="Helical" evidence="11">
    <location>
        <begin position="329"/>
        <end position="351"/>
    </location>
</feature>
<dbReference type="Pfam" id="PF04188">
    <property type="entry name" value="Mannosyl_trans2"/>
    <property type="match status" value="2"/>
</dbReference>
<dbReference type="Proteomes" id="UP000030640">
    <property type="component" value="Unassembled WGS sequence"/>
</dbReference>
<evidence type="ECO:0000256" key="4">
    <source>
        <dbReference type="ARBA" id="ARBA00022502"/>
    </source>
</evidence>
<keyword evidence="6 11" id="KW-0808">Transferase</keyword>
<sequence>MREEQQQEKQQEEEAARTKQKVISDLLVLAVIALIVRALTVGYTIIWSKVISSYKSTNELLCDEGESSLWSWVQCFCSWDGEYFLRLSLNGTEYLYEQNHAFFPALPLVVGYIKRVVKGWFPNVGACSLHVLIGIICNTFLFVFSVIGLHLFVFTSLSVRRAHMGAYSPKESAKKGVNYMQNVKCLEDCRRLSFLAALLFTFNIGNIHMSSFYSQGFFSCLSIWGFTFLQWSLNVSKGGFTFELLAVLSFSVASFFRSNGILFLIPLFVHSLRTCAFYVHCAGVVSRRWGQSKTDRAQMLRHFSDIGMLLSPLSDRRIFLKFILHWGKALLEAALVVLPLLTFQAYAYHLYCVQGYDDNLWREEQRKFHSFALSFWANPLQYVRGWSYPHREDQPIRRPWCEKIVPFIYNYIQHKYWGVQFLKLLRSPSANVLYASPVYFMSFHVVYHFFRHRTFSDGEASLLFIPPFLGEVLHLGVLSFYLFIFAHGEIILRLIASSPLFYTHYAYQIKYSDKWNLILLANLVYFFVGPPLFGTYIAWT</sequence>
<protein>
    <recommendedName>
        <fullName evidence="11">GPI mannosyltransferase 2</fullName>
        <ecNumber evidence="11">2.4.1.-</ecNumber>
    </recommendedName>
</protein>
<comment type="similarity">
    <text evidence="3 11">Belongs to the PIGV family.</text>
</comment>
<keyword evidence="13" id="KW-1185">Reference proteome</keyword>
<evidence type="ECO:0000313" key="12">
    <source>
        <dbReference type="EMBL" id="EUD64866.1"/>
    </source>
</evidence>
<feature type="transmembrane region" description="Helical" evidence="11">
    <location>
        <begin position="129"/>
        <end position="154"/>
    </location>
</feature>
<dbReference type="VEuPathDB" id="PlasmoDB:C922_04710"/>
<comment type="pathway">
    <text evidence="2 11">Glycolipid biosynthesis; glycosylphosphatidylinositol-anchor biosynthesis.</text>
</comment>
<feature type="transmembrane region" description="Helical" evidence="11">
    <location>
        <begin position="432"/>
        <end position="450"/>
    </location>
</feature>
<keyword evidence="5 11" id="KW-0328">Glycosyltransferase</keyword>
<evidence type="ECO:0000256" key="1">
    <source>
        <dbReference type="ARBA" id="ARBA00004477"/>
    </source>
</evidence>
<feature type="transmembrane region" description="Helical" evidence="11">
    <location>
        <begin position="192"/>
        <end position="209"/>
    </location>
</feature>
<accession>W7AHW7</accession>
<keyword evidence="4 11" id="KW-0337">GPI-anchor biosynthesis</keyword>
<feature type="transmembrane region" description="Helical" evidence="11">
    <location>
        <begin position="26"/>
        <end position="46"/>
    </location>
</feature>